<comment type="catalytic activity">
    <reaction evidence="5 7">
        <text>dimethylallyl phosphate + FMNH2 = prenylated FMNH2 + phosphate</text>
        <dbReference type="Rhea" id="RHEA:37743"/>
        <dbReference type="ChEBI" id="CHEBI:43474"/>
        <dbReference type="ChEBI" id="CHEBI:57618"/>
        <dbReference type="ChEBI" id="CHEBI:87467"/>
        <dbReference type="ChEBI" id="CHEBI:88052"/>
        <dbReference type="EC" id="2.5.1.129"/>
    </reaction>
</comment>
<evidence type="ECO:0000256" key="7">
    <source>
        <dbReference type="HAMAP-Rule" id="MF_01984"/>
    </source>
</evidence>
<dbReference type="HAMAP" id="MF_01984">
    <property type="entry name" value="ubiX_pad"/>
    <property type="match status" value="1"/>
</dbReference>
<keyword evidence="4 7" id="KW-0808">Transferase</keyword>
<dbReference type="InterPro" id="IPR036551">
    <property type="entry name" value="Flavin_trans-like"/>
</dbReference>
<name>A0A841K043_9BACT</name>
<dbReference type="FunFam" id="3.40.50.1950:FF:000001">
    <property type="entry name" value="Flavin prenyltransferase UbiX"/>
    <property type="match status" value="1"/>
</dbReference>
<feature type="binding site" evidence="7">
    <location>
        <position position="153"/>
    </location>
    <ligand>
        <name>dimethylallyl phosphate</name>
        <dbReference type="ChEBI" id="CHEBI:88052"/>
    </ligand>
</feature>
<dbReference type="AlphaFoldDB" id="A0A841K043"/>
<evidence type="ECO:0000256" key="6">
    <source>
        <dbReference type="ARBA" id="ARBA00060793"/>
    </source>
</evidence>
<feature type="binding site" evidence="7">
    <location>
        <begin position="88"/>
        <end position="91"/>
    </location>
    <ligand>
        <name>FMN</name>
        <dbReference type="ChEBI" id="CHEBI:58210"/>
    </ligand>
</feature>
<accession>A0A841K043</accession>
<dbReference type="EC" id="2.5.1.129" evidence="7"/>
<dbReference type="NCBIfam" id="NF004685">
    <property type="entry name" value="PRK06029.1"/>
    <property type="match status" value="1"/>
</dbReference>
<dbReference type="InterPro" id="IPR004507">
    <property type="entry name" value="UbiX-like"/>
</dbReference>
<evidence type="ECO:0000256" key="2">
    <source>
        <dbReference type="ARBA" id="ARBA00022630"/>
    </source>
</evidence>
<keyword evidence="3 7" id="KW-0288">FMN</keyword>
<keyword evidence="9" id="KW-0456">Lyase</keyword>
<dbReference type="Gene3D" id="3.40.50.1950">
    <property type="entry name" value="Flavin prenyltransferase-like"/>
    <property type="match status" value="1"/>
</dbReference>
<dbReference type="Pfam" id="PF02441">
    <property type="entry name" value="Flavoprotein"/>
    <property type="match status" value="1"/>
</dbReference>
<evidence type="ECO:0000256" key="4">
    <source>
        <dbReference type="ARBA" id="ARBA00022679"/>
    </source>
</evidence>
<dbReference type="RefSeq" id="WP_050061352.1">
    <property type="nucleotide sequence ID" value="NZ_JACHEK010000011.1"/>
</dbReference>
<evidence type="ECO:0000313" key="10">
    <source>
        <dbReference type="Proteomes" id="UP000538666"/>
    </source>
</evidence>
<gene>
    <name evidence="7" type="primary">ubiX</name>
    <name evidence="9" type="ORF">HNQ77_004751</name>
</gene>
<dbReference type="PANTHER" id="PTHR43374:SF1">
    <property type="entry name" value="FLAVIN PRENYLTRANSFERASE PAD1, MITOCHONDRIAL"/>
    <property type="match status" value="1"/>
</dbReference>
<feature type="binding site" evidence="7">
    <location>
        <begin position="10"/>
        <end position="12"/>
    </location>
    <ligand>
        <name>FMN</name>
        <dbReference type="ChEBI" id="CHEBI:58210"/>
    </ligand>
</feature>
<evidence type="ECO:0000259" key="8">
    <source>
        <dbReference type="Pfam" id="PF02441"/>
    </source>
</evidence>
<comment type="function">
    <text evidence="7">Flavin prenyltransferase that catalyzes the synthesis of the prenylated FMN cofactor (prenyl-FMN) for 4-hydroxy-3-polyprenylbenzoic acid decarboxylase UbiD. The prenyltransferase is metal-independent and links a dimethylallyl moiety from dimethylallyl monophosphate (DMAP) to the flavin N5 and C6 atoms of FMN.</text>
</comment>
<dbReference type="GO" id="GO:0106141">
    <property type="term" value="F:flavin prenyltransferase activity"/>
    <property type="evidence" value="ECO:0007669"/>
    <property type="project" value="UniProtKB-EC"/>
</dbReference>
<dbReference type="NCBIfam" id="TIGR00421">
    <property type="entry name" value="ubiX_pad"/>
    <property type="match status" value="1"/>
</dbReference>
<keyword evidence="2 7" id="KW-0285">Flavoprotein</keyword>
<dbReference type="InterPro" id="IPR003382">
    <property type="entry name" value="Flavoprotein"/>
</dbReference>
<feature type="binding site" evidence="7">
    <location>
        <position position="169"/>
    </location>
    <ligand>
        <name>dimethylallyl phosphate</name>
        <dbReference type="ChEBI" id="CHEBI:88052"/>
    </ligand>
</feature>
<evidence type="ECO:0000256" key="1">
    <source>
        <dbReference type="ARBA" id="ARBA00022602"/>
    </source>
</evidence>
<dbReference type="OrthoDB" id="9781577at2"/>
<comment type="caution">
    <text evidence="7">Lacks conserved residue(s) required for the propagation of feature annotation.</text>
</comment>
<dbReference type="SUPFAM" id="SSF52507">
    <property type="entry name" value="Homo-oligomeric flavin-containing Cys decarboxylases, HFCD"/>
    <property type="match status" value="1"/>
</dbReference>
<dbReference type="PANTHER" id="PTHR43374">
    <property type="entry name" value="FLAVIN PRENYLTRANSFERASE"/>
    <property type="match status" value="1"/>
</dbReference>
<sequence length="214" mass="23123">MKRVIIGISGATGATYGIRLLEVLKNLRDVETHLVLTPAARRTIALETDFTIEQIEAMAHSVHKPGDIAASISSGSFRAAGMIVAPCSMKTVSGIATSYSENLLLRAADVILKERRPLVLLVRETPMHLGHLRLLVQVAEMGAIVMPPVPAFYHRPQTLADVVDQTVNRALDLMGIELDQDLFPRWQGAVGNTALKTPGFESRCCETATAVAAD</sequence>
<evidence type="ECO:0000256" key="3">
    <source>
        <dbReference type="ARBA" id="ARBA00022643"/>
    </source>
</evidence>
<feature type="domain" description="Flavoprotein" evidence="8">
    <location>
        <begin position="2"/>
        <end position="172"/>
    </location>
</feature>
<dbReference type="EMBL" id="JACHEK010000011">
    <property type="protein sequence ID" value="MBB6146770.1"/>
    <property type="molecule type" value="Genomic_DNA"/>
</dbReference>
<dbReference type="Proteomes" id="UP000538666">
    <property type="component" value="Unassembled WGS sequence"/>
</dbReference>
<feature type="binding site" evidence="7">
    <location>
        <position position="37"/>
    </location>
    <ligand>
        <name>FMN</name>
        <dbReference type="ChEBI" id="CHEBI:58210"/>
    </ligand>
</feature>
<keyword evidence="10" id="KW-1185">Reference proteome</keyword>
<proteinExistence type="inferred from homology"/>
<dbReference type="GO" id="GO:0016831">
    <property type="term" value="F:carboxy-lyase activity"/>
    <property type="evidence" value="ECO:0007669"/>
    <property type="project" value="TreeGrafter"/>
</dbReference>
<evidence type="ECO:0000313" key="9">
    <source>
        <dbReference type="EMBL" id="MBB6146770.1"/>
    </source>
</evidence>
<keyword evidence="1 7" id="KW-0637">Prenyltransferase</keyword>
<evidence type="ECO:0000256" key="5">
    <source>
        <dbReference type="ARBA" id="ARBA00050612"/>
    </source>
</evidence>
<organism evidence="9 10">
    <name type="scientific">Silvibacterium bohemicum</name>
    <dbReference type="NCBI Taxonomy" id="1577686"/>
    <lineage>
        <taxon>Bacteria</taxon>
        <taxon>Pseudomonadati</taxon>
        <taxon>Acidobacteriota</taxon>
        <taxon>Terriglobia</taxon>
        <taxon>Terriglobales</taxon>
        <taxon>Acidobacteriaceae</taxon>
        <taxon>Silvibacterium</taxon>
    </lineage>
</organism>
<reference evidence="9 10" key="1">
    <citation type="submission" date="2020-08" db="EMBL/GenBank/DDBJ databases">
        <title>Genomic Encyclopedia of Type Strains, Phase IV (KMG-IV): sequencing the most valuable type-strain genomes for metagenomic binning, comparative biology and taxonomic classification.</title>
        <authorList>
            <person name="Goeker M."/>
        </authorList>
    </citation>
    <scope>NUCLEOTIDE SEQUENCE [LARGE SCALE GENOMIC DNA]</scope>
    <source>
        <strain evidence="9 10">DSM 103733</strain>
    </source>
</reference>
<protein>
    <recommendedName>
        <fullName evidence="7">Flavin prenyltransferase UbiX</fullName>
        <ecNumber evidence="7">2.5.1.129</ecNumber>
    </recommendedName>
</protein>
<comment type="similarity">
    <text evidence="6 7">Belongs to the UbiX/PAD1 family.</text>
</comment>
<comment type="caution">
    <text evidence="9">The sequence shown here is derived from an EMBL/GenBank/DDBJ whole genome shotgun (WGS) entry which is preliminary data.</text>
</comment>
<feature type="binding site" evidence="7">
    <location>
        <position position="123"/>
    </location>
    <ligand>
        <name>FMN</name>
        <dbReference type="ChEBI" id="CHEBI:58210"/>
    </ligand>
</feature>